<keyword evidence="2 5" id="KW-0560">Oxidoreductase</keyword>
<evidence type="ECO:0000313" key="5">
    <source>
        <dbReference type="EMBL" id="KEQ53214.1"/>
    </source>
</evidence>
<sequence>MNAETPMAPANSAKAAKANILQGINAAIADAMEEDENVIALGEDLADPEEGGVCGVTKGLSSRFGEHRVRSTPISEQAIIGAAIGASLVGFKPIAEIMLMNFTTVAMDMIVNHAAKLRFMSGGQTHVPIVIRTMTGTGFASGGQHCDYLEAWFAHTAGIKVVAPSSPQDAYGLMRSAIDDPDPVLFIENLPTYWSPAEAPEKGHRVPIGKANVLSEGSDVTIIAYARMIQEATPAVAKLREAGISAELIDLRTIAPWDQETVVKSVAKTGRAIIVHEAVTPFGAGAEIAAVLNEQLFGRLKAPVKRLGGAFCPVPFSKPLETAFAPQTADIVAAAEALIKS</sequence>
<evidence type="ECO:0000313" key="6">
    <source>
        <dbReference type="Proteomes" id="UP000028411"/>
    </source>
</evidence>
<dbReference type="Proteomes" id="UP000028411">
    <property type="component" value="Unassembled WGS sequence"/>
</dbReference>
<dbReference type="AlphaFoldDB" id="A0A081RDE1"/>
<dbReference type="eggNOG" id="COG0022">
    <property type="taxonomic scope" value="Bacteria"/>
</dbReference>
<dbReference type="EMBL" id="JFHR01000026">
    <property type="protein sequence ID" value="KEQ53214.1"/>
    <property type="molecule type" value="Genomic_DNA"/>
</dbReference>
<feature type="domain" description="Transketolase-like pyrimidine-binding" evidence="4">
    <location>
        <begin position="18"/>
        <end position="195"/>
    </location>
</feature>
<dbReference type="Pfam" id="PF02779">
    <property type="entry name" value="Transket_pyr"/>
    <property type="match status" value="1"/>
</dbReference>
<dbReference type="EC" id="1.2.4.1" evidence="5"/>
<keyword evidence="5" id="KW-0670">Pyruvate</keyword>
<dbReference type="InterPro" id="IPR005475">
    <property type="entry name" value="Transketolase-like_Pyr-bd"/>
</dbReference>
<dbReference type="SUPFAM" id="SSF52518">
    <property type="entry name" value="Thiamin diphosphate-binding fold (THDP-binding)"/>
    <property type="match status" value="1"/>
</dbReference>
<dbReference type="PANTHER" id="PTHR43257:SF2">
    <property type="entry name" value="PYRUVATE DEHYDROGENASE E1 COMPONENT SUBUNIT BETA"/>
    <property type="match status" value="1"/>
</dbReference>
<dbReference type="FunFam" id="3.40.50.970:FF:000001">
    <property type="entry name" value="Pyruvate dehydrogenase E1 beta subunit"/>
    <property type="match status" value="1"/>
</dbReference>
<evidence type="ECO:0000256" key="2">
    <source>
        <dbReference type="ARBA" id="ARBA00023002"/>
    </source>
</evidence>
<comment type="cofactor">
    <cofactor evidence="1">
        <name>thiamine diphosphate</name>
        <dbReference type="ChEBI" id="CHEBI:58937"/>
    </cofactor>
</comment>
<dbReference type="Pfam" id="PF02780">
    <property type="entry name" value="Transketolase_C"/>
    <property type="match status" value="1"/>
</dbReference>
<keyword evidence="3" id="KW-0786">Thiamine pyrophosphate</keyword>
<dbReference type="GO" id="GO:0004739">
    <property type="term" value="F:pyruvate dehydrogenase (acetyl-transferring) activity"/>
    <property type="evidence" value="ECO:0007669"/>
    <property type="project" value="UniProtKB-EC"/>
</dbReference>
<name>A0A081RDE1_SPHCR</name>
<proteinExistence type="predicted"/>
<comment type="caution">
    <text evidence="5">The sequence shown here is derived from an EMBL/GenBank/DDBJ whole genome shotgun (WGS) entry which is preliminary data.</text>
</comment>
<dbReference type="Gene3D" id="3.40.50.970">
    <property type="match status" value="1"/>
</dbReference>
<dbReference type="InterPro" id="IPR009014">
    <property type="entry name" value="Transketo_C/PFOR_II"/>
</dbReference>
<dbReference type="PATRIC" id="fig|46429.4.peg.2476"/>
<dbReference type="SMART" id="SM00861">
    <property type="entry name" value="Transket_pyr"/>
    <property type="match status" value="1"/>
</dbReference>
<dbReference type="CDD" id="cd07036">
    <property type="entry name" value="TPP_PYR_E1-PDHc-beta_like"/>
    <property type="match status" value="1"/>
</dbReference>
<evidence type="ECO:0000256" key="3">
    <source>
        <dbReference type="ARBA" id="ARBA00023052"/>
    </source>
</evidence>
<dbReference type="Gene3D" id="3.40.50.920">
    <property type="match status" value="1"/>
</dbReference>
<dbReference type="FunFam" id="3.40.50.920:FF:000001">
    <property type="entry name" value="Pyruvate dehydrogenase E1 beta subunit"/>
    <property type="match status" value="1"/>
</dbReference>
<dbReference type="SUPFAM" id="SSF52922">
    <property type="entry name" value="TK C-terminal domain-like"/>
    <property type="match status" value="1"/>
</dbReference>
<dbReference type="InterPro" id="IPR033248">
    <property type="entry name" value="Transketolase_C"/>
</dbReference>
<evidence type="ECO:0000256" key="1">
    <source>
        <dbReference type="ARBA" id="ARBA00001964"/>
    </source>
</evidence>
<organism evidence="5 6">
    <name type="scientific">Sphingobium chlorophenolicum</name>
    <dbReference type="NCBI Taxonomy" id="46429"/>
    <lineage>
        <taxon>Bacteria</taxon>
        <taxon>Pseudomonadati</taxon>
        <taxon>Pseudomonadota</taxon>
        <taxon>Alphaproteobacteria</taxon>
        <taxon>Sphingomonadales</taxon>
        <taxon>Sphingomonadaceae</taxon>
        <taxon>Sphingobium</taxon>
    </lineage>
</organism>
<accession>A0A081RDE1</accession>
<reference evidence="5 6" key="1">
    <citation type="submission" date="2014-02" db="EMBL/GenBank/DDBJ databases">
        <title>Whole genome sequence of Sphingobium chlorophenolicum NBRC 16172.</title>
        <authorList>
            <person name="Gan H.M."/>
            <person name="Gan H.Y."/>
            <person name="Chew T.H."/>
            <person name="Savka M.A."/>
        </authorList>
    </citation>
    <scope>NUCLEOTIDE SEQUENCE [LARGE SCALE GENOMIC DNA]</scope>
    <source>
        <strain evidence="5 6">NBRC 16172</strain>
    </source>
</reference>
<dbReference type="InterPro" id="IPR029061">
    <property type="entry name" value="THDP-binding"/>
</dbReference>
<protein>
    <submittedName>
        <fullName evidence="5">Pyruvate dehydrogenase (Acetyl-transferring)</fullName>
        <ecNumber evidence="5">1.2.4.1</ecNumber>
    </submittedName>
</protein>
<evidence type="ECO:0000259" key="4">
    <source>
        <dbReference type="SMART" id="SM00861"/>
    </source>
</evidence>
<dbReference type="PANTHER" id="PTHR43257">
    <property type="entry name" value="PYRUVATE DEHYDROGENASE E1 COMPONENT BETA SUBUNIT"/>
    <property type="match status" value="1"/>
</dbReference>
<dbReference type="NCBIfam" id="NF006667">
    <property type="entry name" value="PRK09212.1"/>
    <property type="match status" value="1"/>
</dbReference>
<gene>
    <name evidence="5" type="ORF">BV95_02498</name>
</gene>
<dbReference type="RefSeq" id="WP_409372076.1">
    <property type="nucleotide sequence ID" value="NZ_JFHR01000026.1"/>
</dbReference>